<dbReference type="PANTHER" id="PTHR11060:SF0">
    <property type="entry name" value="PROTEIN MEMO1"/>
    <property type="match status" value="1"/>
</dbReference>
<dbReference type="InterPro" id="IPR036071">
    <property type="entry name" value="AMMECR1_dom_sf"/>
</dbReference>
<dbReference type="HAMAP" id="MF_00055">
    <property type="entry name" value="MEMO1"/>
    <property type="match status" value="1"/>
</dbReference>
<dbReference type="Pfam" id="PF01875">
    <property type="entry name" value="Memo"/>
    <property type="match status" value="1"/>
</dbReference>
<dbReference type="Gene3D" id="3.30.700.20">
    <property type="entry name" value="Hypothetical protein ph0010, domain 1"/>
    <property type="match status" value="1"/>
</dbReference>
<proteinExistence type="inferred from homology"/>
<protein>
    <recommendedName>
        <fullName evidence="2">MEMO1 family protein ENV67_06150</fullName>
    </recommendedName>
</protein>
<gene>
    <name evidence="4" type="primary">amrB</name>
    <name evidence="4" type="ORF">ENV67_06150</name>
</gene>
<dbReference type="PANTHER" id="PTHR11060">
    <property type="entry name" value="PROTEIN MEMO1"/>
    <property type="match status" value="1"/>
</dbReference>
<evidence type="ECO:0000313" key="4">
    <source>
        <dbReference type="EMBL" id="HGW92102.1"/>
    </source>
</evidence>
<dbReference type="SUPFAM" id="SSF143447">
    <property type="entry name" value="AMMECR1-like"/>
    <property type="match status" value="1"/>
</dbReference>
<dbReference type="AlphaFoldDB" id="A0A7C4Y5T2"/>
<dbReference type="EMBL" id="DTHG01000078">
    <property type="protein sequence ID" value="HGW92102.1"/>
    <property type="molecule type" value="Genomic_DNA"/>
</dbReference>
<dbReference type="InterPro" id="IPR027485">
    <property type="entry name" value="AMMECR1_N"/>
</dbReference>
<dbReference type="Gene3D" id="3.30.1490.150">
    <property type="entry name" value="Hypothetical protein ph0010, domain 2"/>
    <property type="match status" value="1"/>
</dbReference>
<dbReference type="InterPro" id="IPR023473">
    <property type="entry name" value="AMMECR1"/>
</dbReference>
<name>A0A7C4Y5T2_UNCW3</name>
<organism evidence="4">
    <name type="scientific">candidate division WOR-3 bacterium</name>
    <dbReference type="NCBI Taxonomy" id="2052148"/>
    <lineage>
        <taxon>Bacteria</taxon>
        <taxon>Bacteria division WOR-3</taxon>
    </lineage>
</organism>
<comment type="similarity">
    <text evidence="1 2">Belongs to the MEMO1 family.</text>
</comment>
<reference evidence="4" key="1">
    <citation type="journal article" date="2020" name="mSystems">
        <title>Genome- and Community-Level Interaction Insights into Carbon Utilization and Element Cycling Functions of Hydrothermarchaeota in Hydrothermal Sediment.</title>
        <authorList>
            <person name="Zhou Z."/>
            <person name="Liu Y."/>
            <person name="Xu W."/>
            <person name="Pan J."/>
            <person name="Luo Z.H."/>
            <person name="Li M."/>
        </authorList>
    </citation>
    <scope>NUCLEOTIDE SEQUENCE [LARGE SCALE GENOMIC DNA]</scope>
    <source>
        <strain evidence="4">SpSt-780</strain>
    </source>
</reference>
<dbReference type="HAMAP" id="MF_00645">
    <property type="entry name" value="AMMECR1"/>
    <property type="match status" value="1"/>
</dbReference>
<evidence type="ECO:0000256" key="2">
    <source>
        <dbReference type="HAMAP-Rule" id="MF_00055"/>
    </source>
</evidence>
<dbReference type="InterPro" id="IPR002737">
    <property type="entry name" value="MEMO1_fam"/>
</dbReference>
<dbReference type="CDD" id="cd07361">
    <property type="entry name" value="MEMO_like"/>
    <property type="match status" value="1"/>
</dbReference>
<dbReference type="NCBIfam" id="TIGR04336">
    <property type="entry name" value="AmmeMemoSam_B"/>
    <property type="match status" value="1"/>
</dbReference>
<dbReference type="InterPro" id="IPR023472">
    <property type="entry name" value="Uncharacterised_MJ0810"/>
</dbReference>
<accession>A0A7C4Y5T2</accession>
<dbReference type="PROSITE" id="PS51112">
    <property type="entry name" value="AMMECR1"/>
    <property type="match status" value="1"/>
</dbReference>
<dbReference type="InterPro" id="IPR027623">
    <property type="entry name" value="AmmeMemoSam_A"/>
</dbReference>
<dbReference type="InterPro" id="IPR002733">
    <property type="entry name" value="AMMECR1_domain"/>
</dbReference>
<dbReference type="NCBIfam" id="TIGR04335">
    <property type="entry name" value="AmmeMemoSam_A"/>
    <property type="match status" value="1"/>
</dbReference>
<dbReference type="Gene3D" id="3.40.830.10">
    <property type="entry name" value="LigB-like"/>
    <property type="match status" value="1"/>
</dbReference>
<comment type="caution">
    <text evidence="4">The sequence shown here is derived from an EMBL/GenBank/DDBJ whole genome shotgun (WGS) entry which is preliminary data.</text>
</comment>
<dbReference type="Pfam" id="PF01871">
    <property type="entry name" value="AMMECR1"/>
    <property type="match status" value="1"/>
</dbReference>
<evidence type="ECO:0000256" key="1">
    <source>
        <dbReference type="ARBA" id="ARBA00006315"/>
    </source>
</evidence>
<sequence>MKNMFIFLLIIIGCKTKGEVMIRKPVVAGQFYPADPVELKKMVNSFLVDLNIEGDVIGFITPHAGYPFSGPTAGYSYSSIKGKGIKKVILIGPSHHSYFNGISIYDKGKWLTPLGEVEIDEELAKKIMKQNSRIRYIPEGHSYEHSLEVQIPFLQMVLKDFKIVPIVMGAQTEENVNILKDALVNALKDEKDFLLIASSDFYHGESYEEAKDINESASKYIEKFEPDSFFNFIIKEENKGIAAACGFGPSTVVMGVSKALGADTSLILHKTTSNDVMKVYSGYVVGYISAVFVKKNSSKFTLNDEEKKTLLNIARKTIEEYITSGKIPDFDVKDEKLKVMTGVFVTLKKKGELRGCIGLIKGIKPLYLGVRDMAIAAATEDPRFFPVRKDELKDIEIEISVLTPFQKVKDPEEIVVGKDGLYIVKGIYSGLLLPQVPVEWGWDRKTFLEQVCYKAGLPKDAWKNAELYKFQALVFSE</sequence>
<evidence type="ECO:0000259" key="3">
    <source>
        <dbReference type="PROSITE" id="PS51112"/>
    </source>
</evidence>
<dbReference type="NCBIfam" id="TIGR00296">
    <property type="entry name" value="TIGR00296 family protein"/>
    <property type="match status" value="1"/>
</dbReference>
<feature type="domain" description="AMMECR1" evidence="3">
    <location>
        <begin position="305"/>
        <end position="477"/>
    </location>
</feature>